<keyword evidence="4" id="KW-0732">Signal</keyword>
<dbReference type="InterPro" id="IPR010618">
    <property type="entry name" value="RPF"/>
</dbReference>
<feature type="compositionally biased region" description="Basic and acidic residues" evidence="3">
    <location>
        <begin position="290"/>
        <end position="313"/>
    </location>
</feature>
<dbReference type="Pfam" id="PF06737">
    <property type="entry name" value="Transglycosylas"/>
    <property type="match status" value="1"/>
</dbReference>
<comment type="similarity">
    <text evidence="1">Belongs to the transglycosylase family. Rpf subfamily.</text>
</comment>
<organism evidence="6 7">
    <name type="scientific">Streptomyces pactum</name>
    <dbReference type="NCBI Taxonomy" id="68249"/>
    <lineage>
        <taxon>Bacteria</taxon>
        <taxon>Bacillati</taxon>
        <taxon>Actinomycetota</taxon>
        <taxon>Actinomycetes</taxon>
        <taxon>Kitasatosporales</taxon>
        <taxon>Streptomycetaceae</taxon>
        <taxon>Streptomyces</taxon>
    </lineage>
</organism>
<keyword evidence="2" id="KW-0378">Hydrolase</keyword>
<evidence type="ECO:0000256" key="4">
    <source>
        <dbReference type="SAM" id="SignalP"/>
    </source>
</evidence>
<feature type="chain" id="PRO_5045204430" evidence="4">
    <location>
        <begin position="41"/>
        <end position="383"/>
    </location>
</feature>
<proteinExistence type="inferred from homology"/>
<dbReference type="SUPFAM" id="SSF53955">
    <property type="entry name" value="Lysozyme-like"/>
    <property type="match status" value="1"/>
</dbReference>
<dbReference type="Proteomes" id="UP000807371">
    <property type="component" value="Unassembled WGS sequence"/>
</dbReference>
<feature type="signal peptide" evidence="4">
    <location>
        <begin position="1"/>
        <end position="40"/>
    </location>
</feature>
<accession>A0ABS0NN28</accession>
<dbReference type="Gene3D" id="1.10.530.10">
    <property type="match status" value="1"/>
</dbReference>
<keyword evidence="7" id="KW-1185">Reference proteome</keyword>
<feature type="domain" description="LysM" evidence="5">
    <location>
        <begin position="325"/>
        <end position="374"/>
    </location>
</feature>
<dbReference type="InterPro" id="IPR036779">
    <property type="entry name" value="LysM_dom_sf"/>
</dbReference>
<dbReference type="PROSITE" id="PS51782">
    <property type="entry name" value="LYSM"/>
    <property type="match status" value="1"/>
</dbReference>
<feature type="compositionally biased region" description="Basic and acidic residues" evidence="3">
    <location>
        <begin position="231"/>
        <end position="240"/>
    </location>
</feature>
<reference evidence="6 7" key="1">
    <citation type="submission" date="2020-09" db="EMBL/GenBank/DDBJ databases">
        <title>Biosynthesis of the nuclear factor of activated T cells inhibitor NFAT-133 and its congeners in Streptomyces pactum.</title>
        <authorList>
            <person name="Zhou W."/>
            <person name="Posri P."/>
            <person name="Abugrain M.E."/>
            <person name="Weisberg A.J."/>
            <person name="Chang J.H."/>
            <person name="Mahmud T."/>
        </authorList>
    </citation>
    <scope>NUCLEOTIDE SEQUENCE [LARGE SCALE GENOMIC DNA]</scope>
    <source>
        <strain evidence="6 7">ATCC 27456</strain>
    </source>
</reference>
<dbReference type="SUPFAM" id="SSF54106">
    <property type="entry name" value="LysM domain"/>
    <property type="match status" value="1"/>
</dbReference>
<dbReference type="PANTHER" id="PTHR34700:SF4">
    <property type="entry name" value="PHAGE-LIKE ELEMENT PBSX PROTEIN XKDP"/>
    <property type="match status" value="1"/>
</dbReference>
<name>A0ABS0NN28_9ACTN</name>
<dbReference type="SMART" id="SM00257">
    <property type="entry name" value="LysM"/>
    <property type="match status" value="1"/>
</dbReference>
<evidence type="ECO:0000313" key="6">
    <source>
        <dbReference type="EMBL" id="MBH5336605.1"/>
    </source>
</evidence>
<feature type="compositionally biased region" description="Basic and acidic residues" evidence="3">
    <location>
        <begin position="166"/>
        <end position="222"/>
    </location>
</feature>
<evidence type="ECO:0000313" key="7">
    <source>
        <dbReference type="Proteomes" id="UP000807371"/>
    </source>
</evidence>
<gene>
    <name evidence="6" type="ORF">IHE55_18215</name>
</gene>
<dbReference type="InterPro" id="IPR018392">
    <property type="entry name" value="LysM"/>
</dbReference>
<dbReference type="CDD" id="cd13925">
    <property type="entry name" value="RPF"/>
    <property type="match status" value="1"/>
</dbReference>
<protein>
    <submittedName>
        <fullName evidence="6">Transglycosylase family protein</fullName>
    </submittedName>
</protein>
<dbReference type="Gene3D" id="3.10.350.10">
    <property type="entry name" value="LysM domain"/>
    <property type="match status" value="1"/>
</dbReference>
<evidence type="ECO:0000259" key="5">
    <source>
        <dbReference type="PROSITE" id="PS51782"/>
    </source>
</evidence>
<dbReference type="CDD" id="cd00118">
    <property type="entry name" value="LysM"/>
    <property type="match status" value="1"/>
</dbReference>
<evidence type="ECO:0000256" key="2">
    <source>
        <dbReference type="ARBA" id="ARBA00022801"/>
    </source>
</evidence>
<evidence type="ECO:0000256" key="1">
    <source>
        <dbReference type="ARBA" id="ARBA00010830"/>
    </source>
</evidence>
<evidence type="ECO:0000256" key="3">
    <source>
        <dbReference type="SAM" id="MobiDB-lite"/>
    </source>
</evidence>
<comment type="caution">
    <text evidence="6">The sequence shown here is derived from an EMBL/GenBank/DDBJ whole genome shotgun (WGS) entry which is preliminary data.</text>
</comment>
<feature type="region of interest" description="Disordered" evidence="3">
    <location>
        <begin position="115"/>
        <end position="334"/>
    </location>
</feature>
<dbReference type="InterPro" id="IPR023346">
    <property type="entry name" value="Lysozyme-like_dom_sf"/>
</dbReference>
<dbReference type="InterPro" id="IPR052196">
    <property type="entry name" value="Bact_Kbp"/>
</dbReference>
<sequence>MRSGTGRHRRPRQAPAIVVAAGVTGAGIALPLLGASAAHAADTHTWDRVAECESGGMWSANSGNGFYGGLQLTLDMWKTYGGTAYAPRPDLASRSQQIAVAETMLRDRGPQGWPACALDAGLTEGGAAPEVNPGRTTAPLPDPSEDDRPDTGDRTPADRTGPADRTAGELDGARDTATGRDAAGEDRADRDTAGRGERPATDADGDRDRSGGTGDPDGRTGDRAPAGTDGRSGEMADGRSGEMAGGPADGRTDTPAGEEAEGRSGTAPGDAPDRDAADPAPATGTGKHRGAPDDRPAGDGERGGGRHADRSQQRDTPGTPGSGADRYTVRPGDNLSVIAEDLQVPGGWPALYDANEKTVGDDPDLIHPGQRLVVEEGAGTAAP</sequence>
<dbReference type="PANTHER" id="PTHR34700">
    <property type="entry name" value="POTASSIUM BINDING PROTEIN KBP"/>
    <property type="match status" value="1"/>
</dbReference>
<dbReference type="EMBL" id="JACYXC010000001">
    <property type="protein sequence ID" value="MBH5336605.1"/>
    <property type="molecule type" value="Genomic_DNA"/>
</dbReference>
<dbReference type="Pfam" id="PF01476">
    <property type="entry name" value="LysM"/>
    <property type="match status" value="1"/>
</dbReference>